<keyword evidence="4" id="KW-1185">Reference proteome</keyword>
<reference evidence="3" key="1">
    <citation type="submission" date="2022-11" db="EMBL/GenBank/DDBJ databases">
        <authorList>
            <person name="Hyden B.L."/>
            <person name="Feng K."/>
            <person name="Yates T."/>
            <person name="Jawdy S."/>
            <person name="Smart L.B."/>
            <person name="Muchero W."/>
        </authorList>
    </citation>
    <scope>NUCLEOTIDE SEQUENCE</scope>
    <source>
        <tissue evidence="3">Shoot tip</tissue>
    </source>
</reference>
<feature type="compositionally biased region" description="Polar residues" evidence="1">
    <location>
        <begin position="207"/>
        <end position="227"/>
    </location>
</feature>
<feature type="compositionally biased region" description="Basic residues" evidence="1">
    <location>
        <begin position="263"/>
        <end position="273"/>
    </location>
</feature>
<name>A0A9Q0VBC3_9ROSI</name>
<feature type="region of interest" description="Disordered" evidence="1">
    <location>
        <begin position="207"/>
        <end position="304"/>
    </location>
</feature>
<keyword evidence="2" id="KW-1133">Transmembrane helix</keyword>
<organism evidence="3 4">
    <name type="scientific">Salix koriyanagi</name>
    <dbReference type="NCBI Taxonomy" id="2511006"/>
    <lineage>
        <taxon>Eukaryota</taxon>
        <taxon>Viridiplantae</taxon>
        <taxon>Streptophyta</taxon>
        <taxon>Embryophyta</taxon>
        <taxon>Tracheophyta</taxon>
        <taxon>Spermatophyta</taxon>
        <taxon>Magnoliopsida</taxon>
        <taxon>eudicotyledons</taxon>
        <taxon>Gunneridae</taxon>
        <taxon>Pentapetalae</taxon>
        <taxon>rosids</taxon>
        <taxon>fabids</taxon>
        <taxon>Malpighiales</taxon>
        <taxon>Salicaceae</taxon>
        <taxon>Saliceae</taxon>
        <taxon>Salix</taxon>
    </lineage>
</organism>
<reference evidence="3" key="2">
    <citation type="journal article" date="2023" name="Int. J. Mol. Sci.">
        <title>De Novo Assembly and Annotation of 11 Diverse Shrub Willow (Salix) Genomes Reveals Novel Gene Organization in Sex-Linked Regions.</title>
        <authorList>
            <person name="Hyden B."/>
            <person name="Feng K."/>
            <person name="Yates T.B."/>
            <person name="Jawdy S."/>
            <person name="Cereghino C."/>
            <person name="Smart L.B."/>
            <person name="Muchero W."/>
        </authorList>
    </citation>
    <scope>NUCLEOTIDE SEQUENCE</scope>
    <source>
        <tissue evidence="3">Shoot tip</tissue>
    </source>
</reference>
<feature type="region of interest" description="Disordered" evidence="1">
    <location>
        <begin position="84"/>
        <end position="194"/>
    </location>
</feature>
<feature type="transmembrane region" description="Helical" evidence="2">
    <location>
        <begin position="16"/>
        <end position="33"/>
    </location>
</feature>
<protein>
    <submittedName>
        <fullName evidence="3">Uncharacterized protein</fullName>
    </submittedName>
</protein>
<dbReference type="EMBL" id="JAPFFM010000009">
    <property type="protein sequence ID" value="KAJ6745614.1"/>
    <property type="molecule type" value="Genomic_DNA"/>
</dbReference>
<dbReference type="AlphaFoldDB" id="A0A9Q0VBC3"/>
<feature type="compositionally biased region" description="Basic and acidic residues" evidence="1">
    <location>
        <begin position="228"/>
        <end position="241"/>
    </location>
</feature>
<dbReference type="Proteomes" id="UP001151752">
    <property type="component" value="Chromosome 6"/>
</dbReference>
<sequence>MDQGFQLLCRGKARRLLFLLGATVAIVIVVQYFEFPSSRVLVSLFSAVNTRSFMSRNSSTGSEALGNMTLSNGINTANIDMLHDTTDSDEASDDNKERVKVSKSEEKEVSPNNSDELERKRGSSDSFRLVSNETTSDDLANQDKNPTLENGLNTINGSEEKKAMAPDTSYINVDKDNAPISGRNRSSDAHPVYSSYAPPMMNTFSNKTFSTDENSSPVIFESSNTSSVRKDTAGTLERDENSGLLPNNYSMSRSGSFSSKVTAAKRKTSKKPPSRVISIPQMNKLFRKSHSSSSSVRPLWPSGS</sequence>
<proteinExistence type="predicted"/>
<evidence type="ECO:0000256" key="2">
    <source>
        <dbReference type="SAM" id="Phobius"/>
    </source>
</evidence>
<evidence type="ECO:0000313" key="3">
    <source>
        <dbReference type="EMBL" id="KAJ6745614.1"/>
    </source>
</evidence>
<comment type="caution">
    <text evidence="3">The sequence shown here is derived from an EMBL/GenBank/DDBJ whole genome shotgun (WGS) entry which is preliminary data.</text>
</comment>
<keyword evidence="2" id="KW-0812">Transmembrane</keyword>
<gene>
    <name evidence="3" type="ORF">OIU74_028317</name>
</gene>
<accession>A0A9Q0VBC3</accession>
<evidence type="ECO:0000256" key="1">
    <source>
        <dbReference type="SAM" id="MobiDB-lite"/>
    </source>
</evidence>
<evidence type="ECO:0000313" key="4">
    <source>
        <dbReference type="Proteomes" id="UP001151752"/>
    </source>
</evidence>
<feature type="compositionally biased region" description="Polar residues" evidence="1">
    <location>
        <begin position="244"/>
        <end position="261"/>
    </location>
</feature>
<keyword evidence="2" id="KW-0472">Membrane</keyword>
<feature type="compositionally biased region" description="Basic and acidic residues" evidence="1">
    <location>
        <begin position="93"/>
        <end position="109"/>
    </location>
</feature>
<feature type="compositionally biased region" description="Polar residues" evidence="1">
    <location>
        <begin position="124"/>
        <end position="157"/>
    </location>
</feature>